<proteinExistence type="predicted"/>
<dbReference type="AlphaFoldDB" id="A0A9Q0MQT7"/>
<comment type="caution">
    <text evidence="1">The sequence shown here is derived from an EMBL/GenBank/DDBJ whole genome shotgun (WGS) entry which is preliminary data.</text>
</comment>
<sequence length="103" mass="11137">DDMSFDSVKHEHTNRGLVVIKKSDKSKNEVIYNMDQLLHIEQLARSMISVLLNPGNMAPTLVGMADKQFQCDVAVDGCLILNLLKCAEGGDDGAPSMTSGVMA</sequence>
<dbReference type="Proteomes" id="UP001151699">
    <property type="component" value="Chromosome C"/>
</dbReference>
<reference evidence="1" key="1">
    <citation type="submission" date="2022-07" db="EMBL/GenBank/DDBJ databases">
        <authorList>
            <person name="Trinca V."/>
            <person name="Uliana J.V.C."/>
            <person name="Torres T.T."/>
            <person name="Ward R.J."/>
            <person name="Monesi N."/>
        </authorList>
    </citation>
    <scope>NUCLEOTIDE SEQUENCE</scope>
    <source>
        <strain evidence="1">HSMRA1968</strain>
        <tissue evidence="1">Whole embryos</tissue>
    </source>
</reference>
<dbReference type="EMBL" id="WJQU01000004">
    <property type="protein sequence ID" value="KAJ6635949.1"/>
    <property type="molecule type" value="Genomic_DNA"/>
</dbReference>
<name>A0A9Q0MQT7_9DIPT</name>
<gene>
    <name evidence="1" type="ORF">Bhyg_14535</name>
</gene>
<organism evidence="1 2">
    <name type="scientific">Pseudolycoriella hygida</name>
    <dbReference type="NCBI Taxonomy" id="35572"/>
    <lineage>
        <taxon>Eukaryota</taxon>
        <taxon>Metazoa</taxon>
        <taxon>Ecdysozoa</taxon>
        <taxon>Arthropoda</taxon>
        <taxon>Hexapoda</taxon>
        <taxon>Insecta</taxon>
        <taxon>Pterygota</taxon>
        <taxon>Neoptera</taxon>
        <taxon>Endopterygota</taxon>
        <taxon>Diptera</taxon>
        <taxon>Nematocera</taxon>
        <taxon>Sciaroidea</taxon>
        <taxon>Sciaridae</taxon>
        <taxon>Pseudolycoriella</taxon>
    </lineage>
</organism>
<protein>
    <submittedName>
        <fullName evidence="1">Uncharacterized protein</fullName>
    </submittedName>
</protein>
<keyword evidence="2" id="KW-1185">Reference proteome</keyword>
<evidence type="ECO:0000313" key="1">
    <source>
        <dbReference type="EMBL" id="KAJ6635949.1"/>
    </source>
</evidence>
<accession>A0A9Q0MQT7</accession>
<evidence type="ECO:0000313" key="2">
    <source>
        <dbReference type="Proteomes" id="UP001151699"/>
    </source>
</evidence>
<feature type="non-terminal residue" evidence="1">
    <location>
        <position position="1"/>
    </location>
</feature>